<dbReference type="InterPro" id="IPR011009">
    <property type="entry name" value="Kinase-like_dom_sf"/>
</dbReference>
<feature type="domain" description="Protein kinase" evidence="1">
    <location>
        <begin position="1"/>
        <end position="104"/>
    </location>
</feature>
<protein>
    <recommendedName>
        <fullName evidence="1">Protein kinase domain-containing protein</fullName>
    </recommendedName>
</protein>
<reference evidence="2" key="1">
    <citation type="journal article" date="2020" name="Stud. Mycol.">
        <title>101 Dothideomycetes genomes: a test case for predicting lifestyles and emergence of pathogens.</title>
        <authorList>
            <person name="Haridas S."/>
            <person name="Albert R."/>
            <person name="Binder M."/>
            <person name="Bloem J."/>
            <person name="Labutti K."/>
            <person name="Salamov A."/>
            <person name="Andreopoulos B."/>
            <person name="Baker S."/>
            <person name="Barry K."/>
            <person name="Bills G."/>
            <person name="Bluhm B."/>
            <person name="Cannon C."/>
            <person name="Castanera R."/>
            <person name="Culley D."/>
            <person name="Daum C."/>
            <person name="Ezra D."/>
            <person name="Gonzalez J."/>
            <person name="Henrissat B."/>
            <person name="Kuo A."/>
            <person name="Liang C."/>
            <person name="Lipzen A."/>
            <person name="Lutzoni F."/>
            <person name="Magnuson J."/>
            <person name="Mondo S."/>
            <person name="Nolan M."/>
            <person name="Ohm R."/>
            <person name="Pangilinan J."/>
            <person name="Park H.-J."/>
            <person name="Ramirez L."/>
            <person name="Alfaro M."/>
            <person name="Sun H."/>
            <person name="Tritt A."/>
            <person name="Yoshinaga Y."/>
            <person name="Zwiers L.-H."/>
            <person name="Turgeon B."/>
            <person name="Goodwin S."/>
            <person name="Spatafora J."/>
            <person name="Crous P."/>
            <person name="Grigoriev I."/>
        </authorList>
    </citation>
    <scope>NUCLEOTIDE SEQUENCE</scope>
    <source>
        <strain evidence="2">CBS 207.26</strain>
    </source>
</reference>
<dbReference type="SUPFAM" id="SSF56112">
    <property type="entry name" value="Protein kinase-like (PK-like)"/>
    <property type="match status" value="1"/>
</dbReference>
<dbReference type="AlphaFoldDB" id="A0A6A6DR23"/>
<evidence type="ECO:0000313" key="2">
    <source>
        <dbReference type="EMBL" id="KAF2180852.1"/>
    </source>
</evidence>
<evidence type="ECO:0000313" key="3">
    <source>
        <dbReference type="Proteomes" id="UP000800200"/>
    </source>
</evidence>
<dbReference type="InterPro" id="IPR000719">
    <property type="entry name" value="Prot_kinase_dom"/>
</dbReference>
<keyword evidence="3" id="KW-1185">Reference proteome</keyword>
<dbReference type="OrthoDB" id="1668230at2759"/>
<dbReference type="Gene3D" id="1.10.510.10">
    <property type="entry name" value="Transferase(Phosphotransferase) domain 1"/>
    <property type="match status" value="1"/>
</dbReference>
<sequence>VDISAYNALLNWDENVKLSDFTRSSINKSTLTVLPSRKSQNPNLPKNESLVQSEIFTLSSILYKVETTRQPYYDKSKSELEKHFSRGDFPDTSALVLREIITGC</sequence>
<dbReference type="EMBL" id="ML994655">
    <property type="protein sequence ID" value="KAF2180852.1"/>
    <property type="molecule type" value="Genomic_DNA"/>
</dbReference>
<organism evidence="2 3">
    <name type="scientific">Zopfia rhizophila CBS 207.26</name>
    <dbReference type="NCBI Taxonomy" id="1314779"/>
    <lineage>
        <taxon>Eukaryota</taxon>
        <taxon>Fungi</taxon>
        <taxon>Dikarya</taxon>
        <taxon>Ascomycota</taxon>
        <taxon>Pezizomycotina</taxon>
        <taxon>Dothideomycetes</taxon>
        <taxon>Dothideomycetes incertae sedis</taxon>
        <taxon>Zopfiaceae</taxon>
        <taxon>Zopfia</taxon>
    </lineage>
</organism>
<dbReference type="Proteomes" id="UP000800200">
    <property type="component" value="Unassembled WGS sequence"/>
</dbReference>
<feature type="non-terminal residue" evidence="2">
    <location>
        <position position="1"/>
    </location>
</feature>
<dbReference type="GO" id="GO:0005524">
    <property type="term" value="F:ATP binding"/>
    <property type="evidence" value="ECO:0007669"/>
    <property type="project" value="InterPro"/>
</dbReference>
<name>A0A6A6DR23_9PEZI</name>
<evidence type="ECO:0000259" key="1">
    <source>
        <dbReference type="PROSITE" id="PS50011"/>
    </source>
</evidence>
<proteinExistence type="predicted"/>
<dbReference type="PROSITE" id="PS50011">
    <property type="entry name" value="PROTEIN_KINASE_DOM"/>
    <property type="match status" value="1"/>
</dbReference>
<dbReference type="GO" id="GO:0004672">
    <property type="term" value="F:protein kinase activity"/>
    <property type="evidence" value="ECO:0007669"/>
    <property type="project" value="InterPro"/>
</dbReference>
<accession>A0A6A6DR23</accession>
<gene>
    <name evidence="2" type="ORF">K469DRAFT_590937</name>
</gene>